<evidence type="ECO:0000256" key="8">
    <source>
        <dbReference type="SAM" id="MobiDB-lite"/>
    </source>
</evidence>
<sequence length="738" mass="82938">MIQHNFSEFNTRNLNIMNQQNTLFLKFIVSIILFCSVISYSIAECIDADDFGFPTIVISSRYDAKQLTGQKDNQVAPWVDSKLLVNGKPLVVMVKHWNYHEYDNDISHLSAWSAWYGTNKNKHTLASITKRFPECRFSNNKTFSDSYDDNDDVPVINPPCLFKHGIGLYALIAKPGVDPNANVHSQSYGISKKTINFHVGQNYLSSLNSTELDSGFLDTTPDGNIVKTGGYFHKYQDQEAEQYVGGRLYFKILDRFYDDNNGQYKIIIKSGVGDEKDSPETFLINIVKEMLFGNKKNQNKNGVIQNLFINILKNPSYKIVVNLTLILFIAFSGLAFLIGNINMTAHELVLRTVKILVISVLLNSDTAWKFFYDYLFFIFVDGPQFIIKTINEATAIGPGSSSILGLMIAPHTLKKLFSILFVDWGGFIYIICYLILLYYIFIISFKATVLYLNALILVGIGIIVGPVFLCFVLFQFTKPIFENWIKQLTIYALQPVILFAGIAFVGMFIRHEIYASLGFRVCEVPFPPIANTLIKIISGDSSKKQSLLNLWFPAQVLKKTLLFSQKCANIPVPEDHIVYLDQNTWQCSDGISGNSKQLITSTDSSNEKHCSAYECKANRYVELPFLDPNINKDRHRIRNFFAGNFVQWDSLLLLAACVFLLSMFNDNAIALANYISSGGDRSSASEKSTTAIVSTVTPPSPTTFIPAAFSKIGQQRTKNSNSHSNSNSRSGINTGPKK</sequence>
<dbReference type="Proteomes" id="UP000244959">
    <property type="component" value="Chromosome I"/>
</dbReference>
<evidence type="ECO:0000313" key="11">
    <source>
        <dbReference type="EMBL" id="SPR04143.1"/>
    </source>
</evidence>
<feature type="transmembrane region" description="Helical" evidence="9">
    <location>
        <begin position="416"/>
        <end position="442"/>
    </location>
</feature>
<reference evidence="10 12" key="1">
    <citation type="submission" date="2015-02" db="EMBL/GenBank/DDBJ databases">
        <title>Genome Sequencing of Rickettsiales.</title>
        <authorList>
            <person name="Daugherty S.C."/>
            <person name="Su Q."/>
            <person name="Abolude K."/>
            <person name="Beier-Sexton M."/>
            <person name="Carlyon J.A."/>
            <person name="Carter R."/>
            <person name="Day N.P."/>
            <person name="Dumler S.J."/>
            <person name="Dyachenko V."/>
            <person name="Godinez A."/>
            <person name="Kurtti T.J."/>
            <person name="Lichay M."/>
            <person name="Mullins K.E."/>
            <person name="Ott S."/>
            <person name="Pappas-Brown V."/>
            <person name="Paris D.H."/>
            <person name="Patel P."/>
            <person name="Richards A.L."/>
            <person name="Sadzewicz L."/>
            <person name="Sears K."/>
            <person name="Seidman D."/>
            <person name="Sengamalay N."/>
            <person name="Stenos J."/>
            <person name="Tallon L.J."/>
            <person name="Vincent G."/>
            <person name="Fraser C.M."/>
            <person name="Munderloh U."/>
            <person name="Dunning-Hotopp J.C."/>
        </authorList>
    </citation>
    <scope>NUCLEOTIDE SEQUENCE [LARGE SCALE GENOMIC DNA]</scope>
    <source>
        <strain evidence="10 12">Gilliam</strain>
    </source>
</reference>
<keyword evidence="13" id="KW-1185">Reference proteome</keyword>
<feature type="compositionally biased region" description="Low complexity" evidence="8">
    <location>
        <begin position="719"/>
        <end position="730"/>
    </location>
</feature>
<feature type="transmembrane region" description="Helical" evidence="9">
    <location>
        <begin position="319"/>
        <end position="341"/>
    </location>
</feature>
<feature type="transmembrane region" description="Helical" evidence="9">
    <location>
        <begin position="449"/>
        <end position="476"/>
    </location>
</feature>
<name>A0A0F3MBF5_ORITS</name>
<evidence type="ECO:0000313" key="13">
    <source>
        <dbReference type="Proteomes" id="UP000244959"/>
    </source>
</evidence>
<dbReference type="Pfam" id="PF04610">
    <property type="entry name" value="TrbL"/>
    <property type="match status" value="1"/>
</dbReference>
<evidence type="ECO:0000256" key="3">
    <source>
        <dbReference type="ARBA" id="ARBA00022475"/>
    </source>
</evidence>
<dbReference type="AlphaFoldDB" id="A0A0F3MBF5"/>
<gene>
    <name evidence="11" type="primary">TrbL</name>
    <name evidence="11" type="synonym">VirB6|trbG</name>
    <name evidence="11" type="synonym">virB9</name>
    <name evidence="11" type="ORF">GILLIAM_00592</name>
    <name evidence="10" type="ORF">OTSGILL_0992</name>
</gene>
<dbReference type="EMBL" id="LS398551">
    <property type="protein sequence ID" value="SPR04143.1"/>
    <property type="molecule type" value="Genomic_DNA"/>
</dbReference>
<evidence type="ECO:0000256" key="5">
    <source>
        <dbReference type="ARBA" id="ARBA00022729"/>
    </source>
</evidence>
<accession>A0A0F3MBF5</accession>
<comment type="similarity">
    <text evidence="2">Belongs to the TrbL/VirB6 family.</text>
</comment>
<keyword evidence="4 9" id="KW-0812">Transmembrane</keyword>
<evidence type="ECO:0000256" key="1">
    <source>
        <dbReference type="ARBA" id="ARBA00004651"/>
    </source>
</evidence>
<dbReference type="InterPro" id="IPR007688">
    <property type="entry name" value="Conjugal_tfr_TrbL/VirB6"/>
</dbReference>
<feature type="region of interest" description="Disordered" evidence="8">
    <location>
        <begin position="713"/>
        <end position="738"/>
    </location>
</feature>
<evidence type="ECO:0000313" key="10">
    <source>
        <dbReference type="EMBL" id="KJV53093.1"/>
    </source>
</evidence>
<dbReference type="PATRIC" id="fig|1359184.3.peg.237"/>
<feature type="transmembrane region" description="Helical" evidence="9">
    <location>
        <begin position="353"/>
        <end position="371"/>
    </location>
</feature>
<proteinExistence type="inferred from homology"/>
<keyword evidence="3" id="KW-1003">Cell membrane</keyword>
<dbReference type="GO" id="GO:0030255">
    <property type="term" value="P:protein secretion by the type IV secretion system"/>
    <property type="evidence" value="ECO:0007669"/>
    <property type="project" value="InterPro"/>
</dbReference>
<dbReference type="GO" id="GO:0005886">
    <property type="term" value="C:plasma membrane"/>
    <property type="evidence" value="ECO:0007669"/>
    <property type="project" value="UniProtKB-SubCell"/>
</dbReference>
<organism evidence="10 12">
    <name type="scientific">Orientia tsutsugamushi str. Gilliam</name>
    <dbReference type="NCBI Taxonomy" id="1359184"/>
    <lineage>
        <taxon>Bacteria</taxon>
        <taxon>Pseudomonadati</taxon>
        <taxon>Pseudomonadota</taxon>
        <taxon>Alphaproteobacteria</taxon>
        <taxon>Rickettsiales</taxon>
        <taxon>Rickettsiaceae</taxon>
        <taxon>Rickettsieae</taxon>
        <taxon>Orientia</taxon>
    </lineage>
</organism>
<evidence type="ECO:0000256" key="7">
    <source>
        <dbReference type="ARBA" id="ARBA00023136"/>
    </source>
</evidence>
<evidence type="ECO:0000256" key="9">
    <source>
        <dbReference type="SAM" id="Phobius"/>
    </source>
</evidence>
<evidence type="ECO:0000256" key="4">
    <source>
        <dbReference type="ARBA" id="ARBA00022692"/>
    </source>
</evidence>
<feature type="transmembrane region" description="Helical" evidence="9">
    <location>
        <begin position="640"/>
        <end position="664"/>
    </location>
</feature>
<evidence type="ECO:0000256" key="6">
    <source>
        <dbReference type="ARBA" id="ARBA00022989"/>
    </source>
</evidence>
<comment type="subcellular location">
    <subcellularLocation>
        <location evidence="1">Cell membrane</location>
        <topology evidence="1">Multi-pass membrane protein</topology>
    </subcellularLocation>
</comment>
<reference evidence="13" key="2">
    <citation type="submission" date="2018-03" db="EMBL/GenBank/DDBJ databases">
        <authorList>
            <person name="Batty M. E."/>
            <person name="Batty M E."/>
        </authorList>
    </citation>
    <scope>NUCLEOTIDE SEQUENCE [LARGE SCALE GENOMIC DNA]</scope>
    <source>
        <strain evidence="13">Gilliam</strain>
    </source>
</reference>
<keyword evidence="5" id="KW-0732">Signal</keyword>
<dbReference type="EMBL" id="LANO01000012">
    <property type="protein sequence ID" value="KJV53093.1"/>
    <property type="molecule type" value="Genomic_DNA"/>
</dbReference>
<keyword evidence="7 9" id="KW-0472">Membrane</keyword>
<dbReference type="Proteomes" id="UP000033769">
    <property type="component" value="Unassembled WGS sequence"/>
</dbReference>
<reference evidence="11" key="3">
    <citation type="submission" date="2018-03" db="EMBL/GenBank/DDBJ databases">
        <authorList>
            <person name="Keele B.F."/>
        </authorList>
    </citation>
    <scope>NUCLEOTIDE SEQUENCE [LARGE SCALE GENOMIC DNA]</scope>
    <source>
        <strain evidence="11">Gilliam</strain>
    </source>
</reference>
<feature type="transmembrane region" description="Helical" evidence="9">
    <location>
        <begin position="488"/>
        <end position="509"/>
    </location>
</feature>
<evidence type="ECO:0000313" key="12">
    <source>
        <dbReference type="Proteomes" id="UP000033769"/>
    </source>
</evidence>
<feature type="transmembrane region" description="Helical" evidence="9">
    <location>
        <begin position="23"/>
        <end position="43"/>
    </location>
</feature>
<evidence type="ECO:0000256" key="2">
    <source>
        <dbReference type="ARBA" id="ARBA00007802"/>
    </source>
</evidence>
<protein>
    <submittedName>
        <fullName evidence="11">Conjugal transfer protein</fullName>
    </submittedName>
    <submittedName>
        <fullName evidence="10">TrbL/VirB6 plasmid conjugal transfer family protein</fullName>
    </submittedName>
</protein>
<keyword evidence="6 9" id="KW-1133">Transmembrane helix</keyword>